<dbReference type="STRING" id="322104.A3LSM1"/>
<feature type="domain" description="CobW/HypB/UreG nucleotide-binding" evidence="1">
    <location>
        <begin position="44"/>
        <end position="266"/>
    </location>
</feature>
<dbReference type="InParanoid" id="A3LSM1"/>
<accession>A3LSM1</accession>
<dbReference type="GO" id="GO:0005737">
    <property type="term" value="C:cytoplasm"/>
    <property type="evidence" value="ECO:0007669"/>
    <property type="project" value="TreeGrafter"/>
</dbReference>
<keyword evidence="4" id="KW-1185">Reference proteome</keyword>
<organism evidence="3 4">
    <name type="scientific">Scheffersomyces stipitis (strain ATCC 58785 / CBS 6054 / NBRC 10063 / NRRL Y-11545)</name>
    <name type="common">Yeast</name>
    <name type="synonym">Pichia stipitis</name>
    <dbReference type="NCBI Taxonomy" id="322104"/>
    <lineage>
        <taxon>Eukaryota</taxon>
        <taxon>Fungi</taxon>
        <taxon>Dikarya</taxon>
        <taxon>Ascomycota</taxon>
        <taxon>Saccharomycotina</taxon>
        <taxon>Pichiomycetes</taxon>
        <taxon>Debaryomycetaceae</taxon>
        <taxon>Scheffersomyces</taxon>
    </lineage>
</organism>
<dbReference type="OMA" id="GHSHMDP"/>
<name>A3LSM1_PICST</name>
<dbReference type="SUPFAM" id="SSF52540">
    <property type="entry name" value="P-loop containing nucleoside triphosphate hydrolases"/>
    <property type="match status" value="1"/>
</dbReference>
<dbReference type="PANTHER" id="PTHR13748">
    <property type="entry name" value="COBW-RELATED"/>
    <property type="match status" value="1"/>
</dbReference>
<dbReference type="Gene3D" id="3.40.50.300">
    <property type="entry name" value="P-loop containing nucleotide triphosphate hydrolases"/>
    <property type="match status" value="1"/>
</dbReference>
<dbReference type="HOGENOM" id="CLU_017452_6_0_1"/>
<dbReference type="RefSeq" id="XP_001383955.2">
    <property type="nucleotide sequence ID" value="XM_001383918.1"/>
</dbReference>
<dbReference type="InterPro" id="IPR011629">
    <property type="entry name" value="CobW-like_C"/>
</dbReference>
<proteinExistence type="predicted"/>
<feature type="domain" description="CobW C-terminal" evidence="2">
    <location>
        <begin position="339"/>
        <end position="412"/>
    </location>
</feature>
<dbReference type="Proteomes" id="UP000002258">
    <property type="component" value="Chromosome 3"/>
</dbReference>
<dbReference type="InterPro" id="IPR051316">
    <property type="entry name" value="Zinc-reg_GTPase_activator"/>
</dbReference>
<protein>
    <submittedName>
        <fullName evidence="3">Uncharacterized protein</fullName>
    </submittedName>
</protein>
<dbReference type="GO" id="GO:0140827">
    <property type="term" value="F:zinc chaperone activity"/>
    <property type="evidence" value="ECO:0007669"/>
    <property type="project" value="EnsemblFungi"/>
</dbReference>
<evidence type="ECO:0000313" key="4">
    <source>
        <dbReference type="Proteomes" id="UP000002258"/>
    </source>
</evidence>
<dbReference type="KEGG" id="pic:PICST_44069"/>
<dbReference type="GeneID" id="4837761"/>
<dbReference type="InterPro" id="IPR003495">
    <property type="entry name" value="CobW/HypB/UreG_nucleotide-bd"/>
</dbReference>
<dbReference type="InterPro" id="IPR027417">
    <property type="entry name" value="P-loop_NTPase"/>
</dbReference>
<dbReference type="GO" id="GO:0051604">
    <property type="term" value="P:protein maturation"/>
    <property type="evidence" value="ECO:0007669"/>
    <property type="project" value="EnsemblFungi"/>
</dbReference>
<dbReference type="Pfam" id="PF07683">
    <property type="entry name" value="CobW_C"/>
    <property type="match status" value="1"/>
</dbReference>
<dbReference type="EMBL" id="CP000497">
    <property type="protein sequence ID" value="ABN65926.2"/>
    <property type="molecule type" value="Genomic_DNA"/>
</dbReference>
<dbReference type="GO" id="GO:0003924">
    <property type="term" value="F:GTPase activity"/>
    <property type="evidence" value="ECO:0007669"/>
    <property type="project" value="EnsemblFungi"/>
</dbReference>
<dbReference type="GO" id="GO:0008047">
    <property type="term" value="F:enzyme activator activity"/>
    <property type="evidence" value="ECO:0007669"/>
    <property type="project" value="EnsemblFungi"/>
</dbReference>
<dbReference type="AlphaFoldDB" id="A3LSM1"/>
<dbReference type="OrthoDB" id="258627at2759"/>
<dbReference type="SUPFAM" id="SSF90002">
    <property type="entry name" value="Hypothetical protein YjiA, C-terminal domain"/>
    <property type="match status" value="1"/>
</dbReference>
<gene>
    <name evidence="3" type="ORF">PICST_44069</name>
</gene>
<evidence type="ECO:0000259" key="2">
    <source>
        <dbReference type="Pfam" id="PF07683"/>
    </source>
</evidence>
<dbReference type="PANTHER" id="PTHR13748:SF31">
    <property type="entry name" value="ZINC-REGULATED GTPASE METALLOPROTEIN ACTIVATOR 1A-RELATED"/>
    <property type="match status" value="1"/>
</dbReference>
<dbReference type="Pfam" id="PF02492">
    <property type="entry name" value="cobW"/>
    <property type="match status" value="1"/>
</dbReference>
<dbReference type="eggNOG" id="KOG2743">
    <property type="taxonomic scope" value="Eukaryota"/>
</dbReference>
<reference evidence="3 4" key="1">
    <citation type="journal article" date="2007" name="Nat. Biotechnol.">
        <title>Genome sequence of the lignocellulose-bioconverting and xylose-fermenting yeast Pichia stipitis.</title>
        <authorList>
            <person name="Jeffries T.W."/>
            <person name="Grigoriev I.V."/>
            <person name="Grimwood J."/>
            <person name="Laplaza J.M."/>
            <person name="Aerts A."/>
            <person name="Salamov A."/>
            <person name="Schmutz J."/>
            <person name="Lindquist E."/>
            <person name="Dehal P."/>
            <person name="Shapiro H."/>
            <person name="Jin Y.S."/>
            <person name="Passoth V."/>
            <person name="Richardson P.M."/>
        </authorList>
    </citation>
    <scope>NUCLEOTIDE SEQUENCE [LARGE SCALE GENOMIC DNA]</scope>
    <source>
        <strain evidence="4">ATCC 58785 / CBS 6054 / NBRC 10063 / NRRL Y-11545</strain>
    </source>
</reference>
<evidence type="ECO:0000259" key="1">
    <source>
        <dbReference type="Pfam" id="PF02492"/>
    </source>
</evidence>
<sequence>MDEIPELVVDLDEISETISTPQSISSSTTAADSENDAETKRKIPITIITGYLGSGKSTLLESIGKRSKKRLAIILNEFGDSSVIEKSITIKDAEKNESIQEWLDLGNGCLCCTVKDNGVVAIEQLIENSRDKIDYILLETTGIADPAPIAKMFWIDQGLSSNIYIDGVITVVDSEHIVRCLDDVGGHWHREHKHLLEAQTSNKEDLTEEEIAAEASKLNEGITTAHLQIALADTILVNKIDRLEHSDVDLEQITKRIRDINLSSPIHTTSFGDIDLDKILDLHAFEPNVEKLQKSINVKDMATFHDSRITTVTLDFEFFVSDNQFDQIESFFQHVLWEKLINSKEIEIHRMKGLLVKKNGDELPDVRVVQGVRDTYDIISGGVLIEGVENNKLVFIGKNLDKDDLLVELKSFLR</sequence>
<dbReference type="CDD" id="cd03112">
    <property type="entry name" value="CobW-like"/>
    <property type="match status" value="1"/>
</dbReference>
<dbReference type="FunCoup" id="A3LSM1">
    <property type="interactions" value="312"/>
</dbReference>
<evidence type="ECO:0000313" key="3">
    <source>
        <dbReference type="EMBL" id="ABN65926.2"/>
    </source>
</evidence>
<dbReference type="GO" id="GO:0034224">
    <property type="term" value="P:cellular response to zinc ion starvation"/>
    <property type="evidence" value="ECO:0007669"/>
    <property type="project" value="EnsemblFungi"/>
</dbReference>